<dbReference type="Proteomes" id="UP000192284">
    <property type="component" value="Unassembled WGS sequence"/>
</dbReference>
<evidence type="ECO:0000313" key="2">
    <source>
        <dbReference type="EMBL" id="ORA20491.1"/>
    </source>
</evidence>
<organism evidence="2 3">
    <name type="scientific">Mycobacterium angelicum</name>
    <dbReference type="NCBI Taxonomy" id="470074"/>
    <lineage>
        <taxon>Bacteria</taxon>
        <taxon>Bacillati</taxon>
        <taxon>Actinomycetota</taxon>
        <taxon>Actinomycetes</taxon>
        <taxon>Mycobacteriales</taxon>
        <taxon>Mycobacteriaceae</taxon>
        <taxon>Mycobacterium</taxon>
    </lineage>
</organism>
<feature type="domain" description="Carrier" evidence="1">
    <location>
        <begin position="4"/>
        <end position="80"/>
    </location>
</feature>
<protein>
    <submittedName>
        <fullName evidence="2">Phosphopantetheine-binding protein</fullName>
    </submittedName>
</protein>
<evidence type="ECO:0000313" key="3">
    <source>
        <dbReference type="Proteomes" id="UP000192284"/>
    </source>
</evidence>
<dbReference type="SUPFAM" id="SSF47336">
    <property type="entry name" value="ACP-like"/>
    <property type="match status" value="1"/>
</dbReference>
<keyword evidence="3" id="KW-1185">Reference proteome</keyword>
<dbReference type="PROSITE" id="PS50075">
    <property type="entry name" value="CARRIER"/>
    <property type="match status" value="1"/>
</dbReference>
<dbReference type="InterPro" id="IPR009081">
    <property type="entry name" value="PP-bd_ACP"/>
</dbReference>
<accession>A0A1W9ZRQ7</accession>
<gene>
    <name evidence="2" type="ORF">BST12_15090</name>
</gene>
<proteinExistence type="predicted"/>
<dbReference type="RefSeq" id="WP_083113921.1">
    <property type="nucleotide sequence ID" value="NZ_JACKTS010000046.1"/>
</dbReference>
<evidence type="ECO:0000259" key="1">
    <source>
        <dbReference type="PROSITE" id="PS50075"/>
    </source>
</evidence>
<dbReference type="EMBL" id="MVHE01000022">
    <property type="protein sequence ID" value="ORA20491.1"/>
    <property type="molecule type" value="Genomic_DNA"/>
</dbReference>
<dbReference type="Pfam" id="PF00550">
    <property type="entry name" value="PP-binding"/>
    <property type="match status" value="1"/>
</dbReference>
<dbReference type="OrthoDB" id="9810922at2"/>
<comment type="caution">
    <text evidence="2">The sequence shown here is derived from an EMBL/GenBank/DDBJ whole genome shotgun (WGS) entry which is preliminary data.</text>
</comment>
<name>A0A1W9ZRQ7_MYCAN</name>
<sequence length="87" mass="9987">MTENDTRDVILSVLQSIAPEVESDEIEDDMLLRDQVDLDSMDWLNFLRGIHKRLHIDIPESDYATLRTLADVVSYADRKRSAGVEPQ</sequence>
<reference evidence="2 3" key="1">
    <citation type="submission" date="2017-02" db="EMBL/GenBank/DDBJ databases">
        <title>The new phylogeny of genus Mycobacterium.</title>
        <authorList>
            <person name="Tortoli E."/>
            <person name="Trovato A."/>
            <person name="Cirillo D.M."/>
        </authorList>
    </citation>
    <scope>NUCLEOTIDE SEQUENCE [LARGE SCALE GENOMIC DNA]</scope>
    <source>
        <strain evidence="2 3">DSM 45057</strain>
    </source>
</reference>
<dbReference type="InterPro" id="IPR036736">
    <property type="entry name" value="ACP-like_sf"/>
</dbReference>
<dbReference type="Gene3D" id="1.10.1200.10">
    <property type="entry name" value="ACP-like"/>
    <property type="match status" value="1"/>
</dbReference>
<dbReference type="AlphaFoldDB" id="A0A1W9ZRQ7"/>